<dbReference type="Pfam" id="PF01223">
    <property type="entry name" value="Endonuclease_NS"/>
    <property type="match status" value="1"/>
</dbReference>
<feature type="domain" description="DNA/RNA non-specific endonuclease/pyrophosphatase/phosphodiesterase" evidence="7">
    <location>
        <begin position="140"/>
        <end position="383"/>
    </location>
</feature>
<evidence type="ECO:0000256" key="2">
    <source>
        <dbReference type="ARBA" id="ARBA00022722"/>
    </source>
</evidence>
<dbReference type="InterPro" id="IPR001604">
    <property type="entry name" value="Endo_G_ENPP1-like_dom"/>
</dbReference>
<dbReference type="GO" id="GO:0006309">
    <property type="term" value="P:apoptotic DNA fragmentation"/>
    <property type="evidence" value="ECO:0007669"/>
    <property type="project" value="TreeGrafter"/>
</dbReference>
<dbReference type="SUPFAM" id="SSF54060">
    <property type="entry name" value="His-Me finger endonucleases"/>
    <property type="match status" value="1"/>
</dbReference>
<proteinExistence type="inferred from homology"/>
<keyword evidence="2" id="KW-0540">Nuclease</keyword>
<name>A0A9N9XRS3_PHYSR</name>
<dbReference type="Proteomes" id="UP001153712">
    <property type="component" value="Chromosome 5"/>
</dbReference>
<dbReference type="PANTHER" id="PTHR13966">
    <property type="entry name" value="ENDONUCLEASE RELATED"/>
    <property type="match status" value="1"/>
</dbReference>
<dbReference type="Gene3D" id="3.40.570.10">
    <property type="entry name" value="Extracellular Endonuclease, subunit A"/>
    <property type="match status" value="1"/>
</dbReference>
<evidence type="ECO:0000256" key="4">
    <source>
        <dbReference type="PIRSR" id="PIRSR640255-1"/>
    </source>
</evidence>
<feature type="chain" id="PRO_5040397949" description="DNA/RNA non-specific endonuclease/pyrophosphatase/phosphodiesterase domain-containing protein" evidence="6">
    <location>
        <begin position="20"/>
        <end position="407"/>
    </location>
</feature>
<keyword evidence="3" id="KW-0255">Endonuclease</keyword>
<dbReference type="GO" id="GO:0004521">
    <property type="term" value="F:RNA endonuclease activity"/>
    <property type="evidence" value="ECO:0007669"/>
    <property type="project" value="TreeGrafter"/>
</dbReference>
<keyword evidence="9" id="KW-1185">Reference proteome</keyword>
<sequence>MFCTLIVVILLLIANHSSADCTVKPFKPQAPLPIKSNTREPAIIYPSYQQTEINLQTGEQVHFICPGHDVLYGDIRTPTSVEATCDSSGRFDLMGRQVLWEDIRCNGDIESKARYTADNERCGNTAKFAEVGFEAGAGRFLPIMKICFDYAKETPIYVRHTVISNINNGDNSSTRPFFAQDPGFYRATNVDHYYTRNKHRSTINRLLGLPDWSDKFVKGGDDKRFISRGHLAAKKDFFYKSFQLASFRLLNAAPQWQTLNGFNWNQAEINTRDLASNRNVDLEVCTGVYGNDRLPHEATHQEVELNLINNGNLNTLPVPGIFWKIVYDPARYKGIVLIGINNPYSIDQRNFICPDVSNSVSWLTWNKYNMLEGYSYACTIRSFRYAVINDVHVPNDIPDLTEDNLLD</sequence>
<dbReference type="GO" id="GO:0005743">
    <property type="term" value="C:mitochondrial inner membrane"/>
    <property type="evidence" value="ECO:0007669"/>
    <property type="project" value="TreeGrafter"/>
</dbReference>
<dbReference type="EMBL" id="OU900098">
    <property type="protein sequence ID" value="CAG9861851.1"/>
    <property type="molecule type" value="Genomic_DNA"/>
</dbReference>
<reference evidence="8" key="1">
    <citation type="submission" date="2022-01" db="EMBL/GenBank/DDBJ databases">
        <authorList>
            <person name="King R."/>
        </authorList>
    </citation>
    <scope>NUCLEOTIDE SEQUENCE</scope>
</reference>
<dbReference type="GO" id="GO:0000014">
    <property type="term" value="F:single-stranded DNA endodeoxyribonuclease activity"/>
    <property type="evidence" value="ECO:0007669"/>
    <property type="project" value="TreeGrafter"/>
</dbReference>
<dbReference type="PANTHER" id="PTHR13966:SF19">
    <property type="entry name" value="NUCLEASE EXOG, MITOCHONDRIAL"/>
    <property type="match status" value="1"/>
</dbReference>
<dbReference type="GO" id="GO:0003676">
    <property type="term" value="F:nucleic acid binding"/>
    <property type="evidence" value="ECO:0007669"/>
    <property type="project" value="InterPro"/>
</dbReference>
<dbReference type="FunFam" id="3.40.570.10:FF:000007">
    <property type="entry name" value="Alkaline nuclease"/>
    <property type="match status" value="1"/>
</dbReference>
<accession>A0A9N9XRS3</accession>
<evidence type="ECO:0000313" key="8">
    <source>
        <dbReference type="EMBL" id="CAG9861851.1"/>
    </source>
</evidence>
<feature type="active site" description="Proton acceptor" evidence="4">
    <location>
        <position position="230"/>
    </location>
</feature>
<evidence type="ECO:0000256" key="1">
    <source>
        <dbReference type="ARBA" id="ARBA00010052"/>
    </source>
</evidence>
<keyword evidence="6" id="KW-0732">Signal</keyword>
<evidence type="ECO:0000256" key="6">
    <source>
        <dbReference type="SAM" id="SignalP"/>
    </source>
</evidence>
<feature type="signal peptide" evidence="6">
    <location>
        <begin position="1"/>
        <end position="19"/>
    </location>
</feature>
<comment type="similarity">
    <text evidence="1">Belongs to the DNA/RNA non-specific endonuclease family.</text>
</comment>
<dbReference type="InterPro" id="IPR040255">
    <property type="entry name" value="Non-specific_endonuclease"/>
</dbReference>
<keyword evidence="3" id="KW-0378">Hydrolase</keyword>
<dbReference type="AlphaFoldDB" id="A0A9N9XRS3"/>
<dbReference type="OrthoDB" id="5960141at2759"/>
<dbReference type="GO" id="GO:0046872">
    <property type="term" value="F:metal ion binding"/>
    <property type="evidence" value="ECO:0007669"/>
    <property type="project" value="UniProtKB-KW"/>
</dbReference>
<evidence type="ECO:0000313" key="9">
    <source>
        <dbReference type="Proteomes" id="UP001153712"/>
    </source>
</evidence>
<keyword evidence="5" id="KW-0479">Metal-binding</keyword>
<dbReference type="SMART" id="SM00892">
    <property type="entry name" value="Endonuclease_NS"/>
    <property type="match status" value="1"/>
</dbReference>
<evidence type="ECO:0000259" key="7">
    <source>
        <dbReference type="SMART" id="SM00892"/>
    </source>
</evidence>
<organism evidence="8 9">
    <name type="scientific">Phyllotreta striolata</name>
    <name type="common">Striped flea beetle</name>
    <name type="synonym">Crioceris striolata</name>
    <dbReference type="NCBI Taxonomy" id="444603"/>
    <lineage>
        <taxon>Eukaryota</taxon>
        <taxon>Metazoa</taxon>
        <taxon>Ecdysozoa</taxon>
        <taxon>Arthropoda</taxon>
        <taxon>Hexapoda</taxon>
        <taxon>Insecta</taxon>
        <taxon>Pterygota</taxon>
        <taxon>Neoptera</taxon>
        <taxon>Endopterygota</taxon>
        <taxon>Coleoptera</taxon>
        <taxon>Polyphaga</taxon>
        <taxon>Cucujiformia</taxon>
        <taxon>Chrysomeloidea</taxon>
        <taxon>Chrysomelidae</taxon>
        <taxon>Galerucinae</taxon>
        <taxon>Alticini</taxon>
        <taxon>Phyllotreta</taxon>
    </lineage>
</organism>
<protein>
    <recommendedName>
        <fullName evidence="7">DNA/RNA non-specific endonuclease/pyrophosphatase/phosphodiesterase domain-containing protein</fullName>
    </recommendedName>
</protein>
<dbReference type="GO" id="GO:0005634">
    <property type="term" value="C:nucleus"/>
    <property type="evidence" value="ECO:0007669"/>
    <property type="project" value="TreeGrafter"/>
</dbReference>
<feature type="binding site" evidence="5">
    <location>
        <position position="260"/>
    </location>
    <ligand>
        <name>Mg(2+)</name>
        <dbReference type="ChEBI" id="CHEBI:18420"/>
        <note>catalytic</note>
    </ligand>
</feature>
<gene>
    <name evidence="8" type="ORF">PHYEVI_LOCUS8177</name>
</gene>
<dbReference type="InterPro" id="IPR044925">
    <property type="entry name" value="His-Me_finger_sf"/>
</dbReference>
<evidence type="ECO:0000256" key="3">
    <source>
        <dbReference type="ARBA" id="ARBA00022759"/>
    </source>
</evidence>
<dbReference type="InterPro" id="IPR044929">
    <property type="entry name" value="DNA/RNA_non-sp_Endonuclease_sf"/>
</dbReference>
<evidence type="ECO:0000256" key="5">
    <source>
        <dbReference type="PIRSR" id="PIRSR640255-2"/>
    </source>
</evidence>